<proteinExistence type="predicted"/>
<name>A0AAW7JLU5_9BACT</name>
<dbReference type="Proteomes" id="UP001167831">
    <property type="component" value="Unassembled WGS sequence"/>
</dbReference>
<evidence type="ECO:0000313" key="1">
    <source>
        <dbReference type="EMBL" id="MDN0023196.1"/>
    </source>
</evidence>
<sequence>MPYRRLPKTDAARLKALKTLLDNNDIYTVRNNFVGWKSLNKAQSAYDRLYTACSQYRLLLVAQKRHTAKIDRLMRNASMYVSHFLQVLFLAVERKEIKKHNLELYGLTPDTTALPNIKSPEGLLEWAPKIINGEKMRLKKGGRPIYNPTIGMVSTHYEIFREMYAKQRASVMKTQKALEDVQSQREEIDALLLDIWNQIERHYENEPPERRYAECRKLGVVYYYRRNEKHLY</sequence>
<dbReference type="EMBL" id="JAUEIF010000004">
    <property type="protein sequence ID" value="MDN0025071.1"/>
    <property type="molecule type" value="Genomic_DNA"/>
</dbReference>
<evidence type="ECO:0000313" key="4">
    <source>
        <dbReference type="Proteomes" id="UP001168478"/>
    </source>
</evidence>
<evidence type="ECO:0000313" key="3">
    <source>
        <dbReference type="Proteomes" id="UP001167831"/>
    </source>
</evidence>
<keyword evidence="3" id="KW-1185">Reference proteome</keyword>
<dbReference type="RefSeq" id="WP_289825642.1">
    <property type="nucleotide sequence ID" value="NZ_JAUEIE010000009.1"/>
</dbReference>
<reference evidence="2" key="1">
    <citation type="submission" date="2023-06" db="EMBL/GenBank/DDBJ databases">
        <authorList>
            <person name="Zeman M."/>
            <person name="Kubasova T."/>
            <person name="Jahodarova E."/>
            <person name="Nykrynova M."/>
            <person name="Rychlik I."/>
        </authorList>
    </citation>
    <scope>NUCLEOTIDE SEQUENCE</scope>
    <source>
        <strain evidence="2">ET15</strain>
        <strain evidence="1">ET37</strain>
    </source>
</reference>
<organism evidence="2 4">
    <name type="scientific">Leyella lascolaii</name>
    <dbReference type="NCBI Taxonomy" id="1776379"/>
    <lineage>
        <taxon>Bacteria</taxon>
        <taxon>Pseudomonadati</taxon>
        <taxon>Bacteroidota</taxon>
        <taxon>Bacteroidia</taxon>
        <taxon>Bacteroidales</taxon>
        <taxon>Prevotellaceae</taxon>
        <taxon>Leyella</taxon>
    </lineage>
</organism>
<reference evidence="2" key="2">
    <citation type="submission" date="2023-08" db="EMBL/GenBank/DDBJ databases">
        <title>Identification and characterization of horizontal gene transfer across gut microbiota members of farm animals based on homology search.</title>
        <authorList>
            <person name="Schwarzerova J."/>
            <person name="Nykrynova M."/>
            <person name="Jureckova K."/>
            <person name="Cejkova D."/>
            <person name="Rychlik I."/>
        </authorList>
    </citation>
    <scope>NUCLEOTIDE SEQUENCE</scope>
    <source>
        <strain evidence="2">ET15</strain>
        <strain evidence="1">ET37</strain>
    </source>
</reference>
<accession>A0AAW7JLU5</accession>
<evidence type="ECO:0000313" key="2">
    <source>
        <dbReference type="EMBL" id="MDN0025071.1"/>
    </source>
</evidence>
<comment type="caution">
    <text evidence="2">The sequence shown here is derived from an EMBL/GenBank/DDBJ whole genome shotgun (WGS) entry which is preliminary data.</text>
</comment>
<dbReference type="AlphaFoldDB" id="A0AAW7JLU5"/>
<protein>
    <submittedName>
        <fullName evidence="2">Uncharacterized protein</fullName>
    </submittedName>
</protein>
<gene>
    <name evidence="1" type="ORF">QVN81_09215</name>
    <name evidence="2" type="ORF">QVN84_05995</name>
</gene>
<dbReference type="Proteomes" id="UP001168478">
    <property type="component" value="Unassembled WGS sequence"/>
</dbReference>
<dbReference type="EMBL" id="JAUEIE010000009">
    <property type="protein sequence ID" value="MDN0023196.1"/>
    <property type="molecule type" value="Genomic_DNA"/>
</dbReference>